<dbReference type="PRINTS" id="PR00837">
    <property type="entry name" value="V5TPXLIKE"/>
</dbReference>
<name>A0ABQ0LSX3_MYCCL</name>
<dbReference type="PANTHER" id="PTHR10334">
    <property type="entry name" value="CYSTEINE-RICH SECRETORY PROTEIN-RELATED"/>
    <property type="match status" value="1"/>
</dbReference>
<gene>
    <name evidence="3" type="ORF">MCHLO_11049</name>
</gene>
<evidence type="ECO:0000259" key="2">
    <source>
        <dbReference type="SMART" id="SM00198"/>
    </source>
</evidence>
<feature type="chain" id="PRO_5046140286" description="SCP domain-containing protein" evidence="1">
    <location>
        <begin position="24"/>
        <end position="182"/>
    </location>
</feature>
<dbReference type="SUPFAM" id="SSF55797">
    <property type="entry name" value="PR-1-like"/>
    <property type="match status" value="1"/>
</dbReference>
<keyword evidence="4" id="KW-1185">Reference proteome</keyword>
<accession>A0ABQ0LSX3</accession>
<feature type="domain" description="SCP" evidence="2">
    <location>
        <begin position="39"/>
        <end position="171"/>
    </location>
</feature>
<dbReference type="InterPro" id="IPR035940">
    <property type="entry name" value="CAP_sf"/>
</dbReference>
<sequence>MLSSVPILAIFTAVCGFVSNVAAVGPRHQLLSRNDVFNTDEQTYLWSHDSVRVFHDAPGMIWNKTLADAASSWANNCQIQHSDGTLLGGTPYGENIVAGSGVFGIADAIAQFTLDEADYDPSSPTYNHFTQVVWKASTQLGCAVTECPNVFGDVPANYYVCLYYPPGNVVGEASSNVFVGGL</sequence>
<dbReference type="SMART" id="SM00198">
    <property type="entry name" value="SCP"/>
    <property type="match status" value="1"/>
</dbReference>
<dbReference type="InterPro" id="IPR014044">
    <property type="entry name" value="CAP_dom"/>
</dbReference>
<organism evidence="3 4">
    <name type="scientific">Mycena chlorophos</name>
    <name type="common">Agaric fungus</name>
    <name type="synonym">Agaricus chlorophos</name>
    <dbReference type="NCBI Taxonomy" id="658473"/>
    <lineage>
        <taxon>Eukaryota</taxon>
        <taxon>Fungi</taxon>
        <taxon>Dikarya</taxon>
        <taxon>Basidiomycota</taxon>
        <taxon>Agaricomycotina</taxon>
        <taxon>Agaricomycetes</taxon>
        <taxon>Agaricomycetidae</taxon>
        <taxon>Agaricales</taxon>
        <taxon>Marasmiineae</taxon>
        <taxon>Mycenaceae</taxon>
        <taxon>Mycena</taxon>
    </lineage>
</organism>
<protein>
    <recommendedName>
        <fullName evidence="2">SCP domain-containing protein</fullName>
    </recommendedName>
</protein>
<evidence type="ECO:0000313" key="3">
    <source>
        <dbReference type="EMBL" id="GAT54173.1"/>
    </source>
</evidence>
<dbReference type="InterPro" id="IPR001283">
    <property type="entry name" value="CRISP-related"/>
</dbReference>
<dbReference type="EMBL" id="DF848521">
    <property type="protein sequence ID" value="GAT54173.1"/>
    <property type="molecule type" value="Genomic_DNA"/>
</dbReference>
<dbReference type="Pfam" id="PF00188">
    <property type="entry name" value="CAP"/>
    <property type="match status" value="1"/>
</dbReference>
<feature type="signal peptide" evidence="1">
    <location>
        <begin position="1"/>
        <end position="23"/>
    </location>
</feature>
<evidence type="ECO:0000256" key="1">
    <source>
        <dbReference type="SAM" id="SignalP"/>
    </source>
</evidence>
<proteinExistence type="predicted"/>
<evidence type="ECO:0000313" key="4">
    <source>
        <dbReference type="Proteomes" id="UP000815677"/>
    </source>
</evidence>
<dbReference type="Proteomes" id="UP000815677">
    <property type="component" value="Unassembled WGS sequence"/>
</dbReference>
<dbReference type="Gene3D" id="3.40.33.10">
    <property type="entry name" value="CAP"/>
    <property type="match status" value="1"/>
</dbReference>
<keyword evidence="1" id="KW-0732">Signal</keyword>
<reference evidence="3" key="1">
    <citation type="submission" date="2014-09" db="EMBL/GenBank/DDBJ databases">
        <title>Genome sequence of the luminous mushroom Mycena chlorophos for searching fungal bioluminescence genes.</title>
        <authorList>
            <person name="Tanaka Y."/>
            <person name="Kasuga D."/>
            <person name="Oba Y."/>
            <person name="Hase S."/>
            <person name="Sato K."/>
            <person name="Oba Y."/>
            <person name="Sakakibara Y."/>
        </authorList>
    </citation>
    <scope>NUCLEOTIDE SEQUENCE</scope>
</reference>